<evidence type="ECO:0000313" key="2">
    <source>
        <dbReference type="EMBL" id="MEJ2887461.1"/>
    </source>
</evidence>
<keyword evidence="3" id="KW-1185">Reference proteome</keyword>
<name>A0ABU8N736_9PSEU</name>
<comment type="caution">
    <text evidence="2">The sequence shown here is derived from an EMBL/GenBank/DDBJ whole genome shotgun (WGS) entry which is preliminary data.</text>
</comment>
<evidence type="ECO:0000256" key="1">
    <source>
        <dbReference type="SAM" id="MobiDB-lite"/>
    </source>
</evidence>
<protein>
    <submittedName>
        <fullName evidence="2">Uncharacterized protein</fullName>
    </submittedName>
</protein>
<dbReference type="Proteomes" id="UP001370100">
    <property type="component" value="Unassembled WGS sequence"/>
</dbReference>
<feature type="region of interest" description="Disordered" evidence="1">
    <location>
        <begin position="1"/>
        <end position="22"/>
    </location>
</feature>
<evidence type="ECO:0000313" key="3">
    <source>
        <dbReference type="Proteomes" id="UP001370100"/>
    </source>
</evidence>
<gene>
    <name evidence="2" type="ORF">WCD41_13455</name>
</gene>
<accession>A0ABU8N736</accession>
<feature type="compositionally biased region" description="Basic and acidic residues" evidence="1">
    <location>
        <begin position="1"/>
        <end position="10"/>
    </location>
</feature>
<organism evidence="2 3">
    <name type="scientific">Actinomycetospora aeridis</name>
    <dbReference type="NCBI Taxonomy" id="3129231"/>
    <lineage>
        <taxon>Bacteria</taxon>
        <taxon>Bacillati</taxon>
        <taxon>Actinomycetota</taxon>
        <taxon>Actinomycetes</taxon>
        <taxon>Pseudonocardiales</taxon>
        <taxon>Pseudonocardiaceae</taxon>
        <taxon>Actinomycetospora</taxon>
    </lineage>
</organism>
<reference evidence="2 3" key="1">
    <citation type="submission" date="2024-03" db="EMBL/GenBank/DDBJ databases">
        <title>Actinomycetospora sp. OC33-EN06, a novel actinomycete isolated from wild orchid (Aerides multiflora).</title>
        <authorList>
            <person name="Suriyachadkun C."/>
        </authorList>
    </citation>
    <scope>NUCLEOTIDE SEQUENCE [LARGE SCALE GENOMIC DNA]</scope>
    <source>
        <strain evidence="2 3">OC33-EN06</strain>
    </source>
</reference>
<proteinExistence type="predicted"/>
<dbReference type="RefSeq" id="WP_337713926.1">
    <property type="nucleotide sequence ID" value="NZ_JBBEGL010000003.1"/>
</dbReference>
<sequence length="149" mass="15295">MAVITRERRSAPATTHGGGPPGRRLSLAAGALATAVLAGGLLGGCSGAATSVSCSNSNCRATVSSAPVEVSQPDTNQSTRTRSSTKRRAPRNNDGVDFGVNAMGPGWVDVEDDGVVTRVQQGGTFVEDGSTVRVESSDGRTAVFSFQRR</sequence>
<dbReference type="EMBL" id="JBBEGL010000003">
    <property type="protein sequence ID" value="MEJ2887461.1"/>
    <property type="molecule type" value="Genomic_DNA"/>
</dbReference>
<feature type="region of interest" description="Disordered" evidence="1">
    <location>
        <begin position="63"/>
        <end position="102"/>
    </location>
</feature>